<dbReference type="InterPro" id="IPR001424">
    <property type="entry name" value="SOD_Cu_Zn_dom"/>
</dbReference>
<evidence type="ECO:0000313" key="4">
    <source>
        <dbReference type="EMBL" id="QDV85848.1"/>
    </source>
</evidence>
<dbReference type="Gene3D" id="2.60.40.200">
    <property type="entry name" value="Superoxide dismutase, copper/zinc binding domain"/>
    <property type="match status" value="1"/>
</dbReference>
<dbReference type="InterPro" id="IPR018152">
    <property type="entry name" value="SOD_Cu/Zn_BS"/>
</dbReference>
<evidence type="ECO:0000313" key="5">
    <source>
        <dbReference type="Proteomes" id="UP000318081"/>
    </source>
</evidence>
<gene>
    <name evidence="4" type="primary">sodC</name>
    <name evidence="4" type="ORF">TBK1r_48640</name>
</gene>
<dbReference type="Pfam" id="PF00080">
    <property type="entry name" value="Sod_Cu"/>
    <property type="match status" value="1"/>
</dbReference>
<accession>A0ABX5XUZ3</accession>
<dbReference type="PRINTS" id="PR00068">
    <property type="entry name" value="CUZNDISMTASE"/>
</dbReference>
<dbReference type="GO" id="GO:0004784">
    <property type="term" value="F:superoxide dismutase activity"/>
    <property type="evidence" value="ECO:0007669"/>
    <property type="project" value="UniProtKB-EC"/>
</dbReference>
<dbReference type="PANTHER" id="PTHR10003">
    <property type="entry name" value="SUPEROXIDE DISMUTASE CU-ZN -RELATED"/>
    <property type="match status" value="1"/>
</dbReference>
<keyword evidence="2 4" id="KW-0560">Oxidoreductase</keyword>
<protein>
    <recommendedName>
        <fullName evidence="2">Superoxide dismutase [Cu-Zn]</fullName>
        <ecNumber evidence="2">1.15.1.1</ecNumber>
    </recommendedName>
</protein>
<keyword evidence="2" id="KW-0479">Metal-binding</keyword>
<keyword evidence="2" id="KW-0862">Zinc</keyword>
<dbReference type="EC" id="1.15.1.1" evidence="2"/>
<evidence type="ECO:0000259" key="3">
    <source>
        <dbReference type="Pfam" id="PF00080"/>
    </source>
</evidence>
<organism evidence="4 5">
    <name type="scientific">Stieleria magnilauensis</name>
    <dbReference type="NCBI Taxonomy" id="2527963"/>
    <lineage>
        <taxon>Bacteria</taxon>
        <taxon>Pseudomonadati</taxon>
        <taxon>Planctomycetota</taxon>
        <taxon>Planctomycetia</taxon>
        <taxon>Pirellulales</taxon>
        <taxon>Pirellulaceae</taxon>
        <taxon>Stieleria</taxon>
    </lineage>
</organism>
<evidence type="ECO:0000256" key="1">
    <source>
        <dbReference type="ARBA" id="ARBA00010457"/>
    </source>
</evidence>
<sequence length="191" mass="20332">MEKAFPYFLALYALSPIIPSVTYYRQHHNETDATAVNPSPAVTSALCVVRPLGDSGVEGAVTFAQKDGYVLIAAEVTGLTPGEHGFHIHEFGECHDADGARAGGHFNPNAMPHGGPDDSRRHAGDLGNLVADREGVAKYQRKDKLIRLNGESSILGRSVIIHADPDDFKTQPSGNAGKRIACGAIEAAMED</sequence>
<comment type="catalytic activity">
    <reaction evidence="2">
        <text>2 superoxide + 2 H(+) = H2O2 + O2</text>
        <dbReference type="Rhea" id="RHEA:20696"/>
        <dbReference type="ChEBI" id="CHEBI:15378"/>
        <dbReference type="ChEBI" id="CHEBI:15379"/>
        <dbReference type="ChEBI" id="CHEBI:16240"/>
        <dbReference type="ChEBI" id="CHEBI:18421"/>
        <dbReference type="EC" id="1.15.1.1"/>
    </reaction>
</comment>
<dbReference type="EMBL" id="CP036432">
    <property type="protein sequence ID" value="QDV85848.1"/>
    <property type="molecule type" value="Genomic_DNA"/>
</dbReference>
<feature type="domain" description="Superoxide dismutase copper/zinc binding" evidence="3">
    <location>
        <begin position="57"/>
        <end position="185"/>
    </location>
</feature>
<dbReference type="RefSeq" id="WP_145216135.1">
    <property type="nucleotide sequence ID" value="NZ_CP036432.1"/>
</dbReference>
<dbReference type="InterPro" id="IPR036423">
    <property type="entry name" value="SOD-like_Cu/Zn_dom_sf"/>
</dbReference>
<dbReference type="InterPro" id="IPR024134">
    <property type="entry name" value="SOD_Cu/Zn_/chaperone"/>
</dbReference>
<keyword evidence="2" id="KW-0186">Copper</keyword>
<keyword evidence="5" id="KW-1185">Reference proteome</keyword>
<name>A0ABX5XUZ3_9BACT</name>
<comment type="cofactor">
    <cofactor evidence="2">
        <name>Cu cation</name>
        <dbReference type="ChEBI" id="CHEBI:23378"/>
    </cofactor>
    <text evidence="2">Binds 1 copper ion per subunit.</text>
</comment>
<evidence type="ECO:0000256" key="2">
    <source>
        <dbReference type="RuleBase" id="RU000393"/>
    </source>
</evidence>
<comment type="function">
    <text evidence="2">Destroys radicals which are normally produced within the cells and which are toxic to biological systems.</text>
</comment>
<dbReference type="SUPFAM" id="SSF49329">
    <property type="entry name" value="Cu,Zn superoxide dismutase-like"/>
    <property type="match status" value="1"/>
</dbReference>
<proteinExistence type="inferred from homology"/>
<dbReference type="CDD" id="cd00305">
    <property type="entry name" value="Cu-Zn_Superoxide_Dismutase"/>
    <property type="match status" value="1"/>
</dbReference>
<comment type="cofactor">
    <cofactor evidence="2">
        <name>Zn(2+)</name>
        <dbReference type="ChEBI" id="CHEBI:29105"/>
    </cofactor>
    <text evidence="2">Binds 1 zinc ion per subunit.</text>
</comment>
<comment type="similarity">
    <text evidence="1 2">Belongs to the Cu-Zn superoxide dismutase family.</text>
</comment>
<dbReference type="Proteomes" id="UP000318081">
    <property type="component" value="Chromosome"/>
</dbReference>
<dbReference type="PROSITE" id="PS00332">
    <property type="entry name" value="SOD_CU_ZN_2"/>
    <property type="match status" value="1"/>
</dbReference>
<reference evidence="4 5" key="1">
    <citation type="submission" date="2019-02" db="EMBL/GenBank/DDBJ databases">
        <title>Deep-cultivation of Planctomycetes and their phenomic and genomic characterization uncovers novel biology.</title>
        <authorList>
            <person name="Wiegand S."/>
            <person name="Jogler M."/>
            <person name="Boedeker C."/>
            <person name="Pinto D."/>
            <person name="Vollmers J."/>
            <person name="Rivas-Marin E."/>
            <person name="Kohn T."/>
            <person name="Peeters S.H."/>
            <person name="Heuer A."/>
            <person name="Rast P."/>
            <person name="Oberbeckmann S."/>
            <person name="Bunk B."/>
            <person name="Jeske O."/>
            <person name="Meyerdierks A."/>
            <person name="Storesund J.E."/>
            <person name="Kallscheuer N."/>
            <person name="Luecker S."/>
            <person name="Lage O.M."/>
            <person name="Pohl T."/>
            <person name="Merkel B.J."/>
            <person name="Hornburger P."/>
            <person name="Mueller R.-W."/>
            <person name="Bruemmer F."/>
            <person name="Labrenz M."/>
            <person name="Spormann A.M."/>
            <person name="Op den Camp H."/>
            <person name="Overmann J."/>
            <person name="Amann R."/>
            <person name="Jetten M.S.M."/>
            <person name="Mascher T."/>
            <person name="Medema M.H."/>
            <person name="Devos D.P."/>
            <person name="Kaster A.-K."/>
            <person name="Ovreas L."/>
            <person name="Rohde M."/>
            <person name="Galperin M.Y."/>
            <person name="Jogler C."/>
        </authorList>
    </citation>
    <scope>NUCLEOTIDE SEQUENCE [LARGE SCALE GENOMIC DNA]</scope>
    <source>
        <strain evidence="4 5">TBK1r</strain>
    </source>
</reference>